<keyword evidence="3" id="KW-1185">Reference proteome</keyword>
<dbReference type="AlphaFoldDB" id="A0A6N7EX12"/>
<dbReference type="InterPro" id="IPR007446">
    <property type="entry name" value="PilP"/>
</dbReference>
<dbReference type="Gene3D" id="2.30.30.830">
    <property type="match status" value="1"/>
</dbReference>
<dbReference type="EMBL" id="WHNW01000004">
    <property type="protein sequence ID" value="MPV86115.1"/>
    <property type="molecule type" value="Genomic_DNA"/>
</dbReference>
<dbReference type="Proteomes" id="UP000471298">
    <property type="component" value="Unassembled WGS sequence"/>
</dbReference>
<evidence type="ECO:0008006" key="4">
    <source>
        <dbReference type="Google" id="ProtNLM"/>
    </source>
</evidence>
<name>A0A6N7EX12_9GAMM</name>
<protein>
    <recommendedName>
        <fullName evidence="4">Pilus assembly protein PilP</fullName>
    </recommendedName>
</protein>
<accession>A0A6N7EX12</accession>
<organism evidence="2 3">
    <name type="scientific">Ostreibacterium oceani</name>
    <dbReference type="NCBI Taxonomy" id="2654998"/>
    <lineage>
        <taxon>Bacteria</taxon>
        <taxon>Pseudomonadati</taxon>
        <taxon>Pseudomonadota</taxon>
        <taxon>Gammaproteobacteria</taxon>
        <taxon>Cardiobacteriales</taxon>
        <taxon>Ostreibacteriaceae</taxon>
        <taxon>Ostreibacterium</taxon>
    </lineage>
</organism>
<dbReference type="Pfam" id="PF04351">
    <property type="entry name" value="PilP"/>
    <property type="match status" value="1"/>
</dbReference>
<dbReference type="RefSeq" id="WP_152810045.1">
    <property type="nucleotide sequence ID" value="NZ_WHNW01000004.1"/>
</dbReference>
<evidence type="ECO:0000313" key="2">
    <source>
        <dbReference type="EMBL" id="MPV86115.1"/>
    </source>
</evidence>
<gene>
    <name evidence="2" type="ORF">GCU85_05130</name>
</gene>
<evidence type="ECO:0000313" key="3">
    <source>
        <dbReference type="Proteomes" id="UP000471298"/>
    </source>
</evidence>
<comment type="caution">
    <text evidence="2">The sequence shown here is derived from an EMBL/GenBank/DDBJ whole genome shotgun (WGS) entry which is preliminary data.</text>
</comment>
<sequence length="195" mass="22163">MKMKSKHYSALALVVLLSGCLPFNERQSEVSKHIQEQKDAAKRISGAYQMETREITPYTGYNYKENRRLSDPFRARDFVLETESPTPINPDDSGQETKDTCISSNATQPNFTREKGILEDYSLDALSFVGTLRQNENVALIKTPSHGVIEIQVGEYLGKNHGRVFEIRETALVIQEKFRTGGCWEDKKTVMVIKQ</sequence>
<feature type="region of interest" description="Disordered" evidence="1">
    <location>
        <begin position="83"/>
        <end position="107"/>
    </location>
</feature>
<proteinExistence type="predicted"/>
<dbReference type="PROSITE" id="PS51257">
    <property type="entry name" value="PROKAR_LIPOPROTEIN"/>
    <property type="match status" value="1"/>
</dbReference>
<evidence type="ECO:0000256" key="1">
    <source>
        <dbReference type="SAM" id="MobiDB-lite"/>
    </source>
</evidence>
<reference evidence="2 3" key="1">
    <citation type="submission" date="2019-10" db="EMBL/GenBank/DDBJ databases">
        <title>Cardiobacteriales fam. a chemoheterotrophic member of the order Cardiobacteriales, and proposal of Cardiobacteriales fam. nov.</title>
        <authorList>
            <person name="Wang C."/>
        </authorList>
    </citation>
    <scope>NUCLEOTIDE SEQUENCE [LARGE SCALE GENOMIC DNA]</scope>
    <source>
        <strain evidence="2 3">ML27</strain>
    </source>
</reference>
<dbReference type="InParanoid" id="A0A6N7EX12"/>